<protein>
    <submittedName>
        <fullName evidence="2">Uncharacterized protein</fullName>
    </submittedName>
</protein>
<proteinExistence type="predicted"/>
<dbReference type="InterPro" id="IPR051118">
    <property type="entry name" value="LST-2"/>
</dbReference>
<organism evidence="1 2">
    <name type="scientific">Ditylenchus dipsaci</name>
    <dbReference type="NCBI Taxonomy" id="166011"/>
    <lineage>
        <taxon>Eukaryota</taxon>
        <taxon>Metazoa</taxon>
        <taxon>Ecdysozoa</taxon>
        <taxon>Nematoda</taxon>
        <taxon>Chromadorea</taxon>
        <taxon>Rhabditida</taxon>
        <taxon>Tylenchina</taxon>
        <taxon>Tylenchomorpha</taxon>
        <taxon>Sphaerularioidea</taxon>
        <taxon>Anguinidae</taxon>
        <taxon>Anguininae</taxon>
        <taxon>Ditylenchus</taxon>
    </lineage>
</organism>
<keyword evidence="1" id="KW-1185">Reference proteome</keyword>
<dbReference type="GO" id="GO:0031901">
    <property type="term" value="C:early endosome membrane"/>
    <property type="evidence" value="ECO:0007669"/>
    <property type="project" value="TreeGrafter"/>
</dbReference>
<reference evidence="2" key="1">
    <citation type="submission" date="2022-11" db="UniProtKB">
        <authorList>
            <consortium name="WormBaseParasite"/>
        </authorList>
    </citation>
    <scope>IDENTIFICATION</scope>
</reference>
<dbReference type="WBParaSite" id="jg15052">
    <property type="protein sequence ID" value="jg15052"/>
    <property type="gene ID" value="jg15052"/>
</dbReference>
<dbReference type="AlphaFoldDB" id="A0A915D266"/>
<dbReference type="Proteomes" id="UP000887574">
    <property type="component" value="Unplaced"/>
</dbReference>
<dbReference type="PANTHER" id="PTHR46465:SF2">
    <property type="entry name" value="LATERAL SIGNALING TARGET PROTEIN 2 HOMOLOG"/>
    <property type="match status" value="1"/>
</dbReference>
<evidence type="ECO:0000313" key="2">
    <source>
        <dbReference type="WBParaSite" id="jg15052"/>
    </source>
</evidence>
<name>A0A915D266_9BILA</name>
<evidence type="ECO:0000313" key="1">
    <source>
        <dbReference type="Proteomes" id="UP000887574"/>
    </source>
</evidence>
<dbReference type="PANTHER" id="PTHR46465">
    <property type="entry name" value="LATERAL SIGNALING TARGET PROTEIN 2 HOMOLOG"/>
    <property type="match status" value="1"/>
</dbReference>
<accession>A0A915D266</accession>
<sequence>MSLRKLELSALENEIESLPELSTDKITETIEAAVVTKKNYAERNLYGTSENLVHRLFVCIAGVADQLQTNYSSDVRKVLKMVLQPVEVVPVFEICRKMKRKQVLKCKNHFRCLLLLESDGSLTQTATNAPHAAAFSLWSGAGITAEIAVVYSVQNAHQISCVYLNLDMTKSERCNLCFLYKINPFSSPLANTLLLPTIPSTEFTAFLFISSSHPNDLLPSSSVAQNFISTGFSSSNPQRDNNNSGYGIPS</sequence>